<dbReference type="AlphaFoldDB" id="A0A6M3JLP5"/>
<protein>
    <submittedName>
        <fullName evidence="1">Uncharacterized protein</fullName>
    </submittedName>
</protein>
<dbReference type="EMBL" id="MT141753">
    <property type="protein sequence ID" value="QJA69981.1"/>
    <property type="molecule type" value="Genomic_DNA"/>
</dbReference>
<proteinExistence type="predicted"/>
<name>A0A6M3JLP5_9ZZZZ</name>
<evidence type="ECO:0000313" key="1">
    <source>
        <dbReference type="EMBL" id="QJA69981.1"/>
    </source>
</evidence>
<gene>
    <name evidence="1" type="ORF">MM415A04095_0008</name>
</gene>
<sequence>MEIYNASGLKEGMSEVVLCISAGAHVERKPLHEKRIWLLAKQRVVDVAKAKEATVYPGRTEGNALYIRYGSVCAKDAKIPKIEISKDMVEEGF</sequence>
<accession>A0A6M3JLP5</accession>
<organism evidence="1">
    <name type="scientific">viral metagenome</name>
    <dbReference type="NCBI Taxonomy" id="1070528"/>
    <lineage>
        <taxon>unclassified sequences</taxon>
        <taxon>metagenomes</taxon>
        <taxon>organismal metagenomes</taxon>
    </lineage>
</organism>
<reference evidence="1" key="1">
    <citation type="submission" date="2020-03" db="EMBL/GenBank/DDBJ databases">
        <title>The deep terrestrial virosphere.</title>
        <authorList>
            <person name="Holmfeldt K."/>
            <person name="Nilsson E."/>
            <person name="Simone D."/>
            <person name="Lopez-Fernandez M."/>
            <person name="Wu X."/>
            <person name="de Brujin I."/>
            <person name="Lundin D."/>
            <person name="Andersson A."/>
            <person name="Bertilsson S."/>
            <person name="Dopson M."/>
        </authorList>
    </citation>
    <scope>NUCLEOTIDE SEQUENCE</scope>
    <source>
        <strain evidence="1">MM415A04095</strain>
    </source>
</reference>